<dbReference type="InParanoid" id="A0A3N4LVF3"/>
<dbReference type="Proteomes" id="UP000267821">
    <property type="component" value="Unassembled WGS sequence"/>
</dbReference>
<keyword evidence="2" id="KW-0677">Repeat</keyword>
<dbReference type="PROSITE" id="PS00678">
    <property type="entry name" value="WD_REPEATS_1"/>
    <property type="match status" value="1"/>
</dbReference>
<reference evidence="5 6" key="1">
    <citation type="journal article" date="2018" name="Nat. Ecol. Evol.">
        <title>Pezizomycetes genomes reveal the molecular basis of ectomycorrhizal truffle lifestyle.</title>
        <authorList>
            <person name="Murat C."/>
            <person name="Payen T."/>
            <person name="Noel B."/>
            <person name="Kuo A."/>
            <person name="Morin E."/>
            <person name="Chen J."/>
            <person name="Kohler A."/>
            <person name="Krizsan K."/>
            <person name="Balestrini R."/>
            <person name="Da Silva C."/>
            <person name="Montanini B."/>
            <person name="Hainaut M."/>
            <person name="Levati E."/>
            <person name="Barry K.W."/>
            <person name="Belfiori B."/>
            <person name="Cichocki N."/>
            <person name="Clum A."/>
            <person name="Dockter R.B."/>
            <person name="Fauchery L."/>
            <person name="Guy J."/>
            <person name="Iotti M."/>
            <person name="Le Tacon F."/>
            <person name="Lindquist E.A."/>
            <person name="Lipzen A."/>
            <person name="Malagnac F."/>
            <person name="Mello A."/>
            <person name="Molinier V."/>
            <person name="Miyauchi S."/>
            <person name="Poulain J."/>
            <person name="Riccioni C."/>
            <person name="Rubini A."/>
            <person name="Sitrit Y."/>
            <person name="Splivallo R."/>
            <person name="Traeger S."/>
            <person name="Wang M."/>
            <person name="Zifcakova L."/>
            <person name="Wipf D."/>
            <person name="Zambonelli A."/>
            <person name="Paolocci F."/>
            <person name="Nowrousian M."/>
            <person name="Ottonello S."/>
            <person name="Baldrian P."/>
            <person name="Spatafora J.W."/>
            <person name="Henrissat B."/>
            <person name="Nagy L.G."/>
            <person name="Aury J.M."/>
            <person name="Wincker P."/>
            <person name="Grigoriev I.V."/>
            <person name="Bonfante P."/>
            <person name="Martin F.M."/>
        </authorList>
    </citation>
    <scope>NUCLEOTIDE SEQUENCE [LARGE SCALE GENOMIC DNA]</scope>
    <source>
        <strain evidence="5 6">ATCC MYA-4762</strain>
    </source>
</reference>
<name>A0A3N4LVF3_9PEZI</name>
<gene>
    <name evidence="5" type="ORF">L211DRAFT_847006</name>
</gene>
<dbReference type="Gene3D" id="2.130.10.10">
    <property type="entry name" value="YVTN repeat-like/Quinoprotein amine dehydrogenase"/>
    <property type="match status" value="2"/>
</dbReference>
<dbReference type="InterPro" id="IPR015943">
    <property type="entry name" value="WD40/YVTN_repeat-like_dom_sf"/>
</dbReference>
<keyword evidence="1 3" id="KW-0853">WD repeat</keyword>
<dbReference type="STRING" id="1051890.A0A3N4LVF3"/>
<feature type="region of interest" description="Disordered" evidence="4">
    <location>
        <begin position="574"/>
        <end position="601"/>
    </location>
</feature>
<feature type="compositionally biased region" description="Basic and acidic residues" evidence="4">
    <location>
        <begin position="591"/>
        <end position="601"/>
    </location>
</feature>
<dbReference type="InterPro" id="IPR019775">
    <property type="entry name" value="WD40_repeat_CS"/>
</dbReference>
<feature type="repeat" description="WD" evidence="3">
    <location>
        <begin position="113"/>
        <end position="154"/>
    </location>
</feature>
<evidence type="ECO:0000256" key="4">
    <source>
        <dbReference type="SAM" id="MobiDB-lite"/>
    </source>
</evidence>
<dbReference type="InterPro" id="IPR051858">
    <property type="entry name" value="WD_repeat_GAD-1"/>
</dbReference>
<proteinExistence type="predicted"/>
<organism evidence="5 6">
    <name type="scientific">Terfezia boudieri ATCC MYA-4762</name>
    <dbReference type="NCBI Taxonomy" id="1051890"/>
    <lineage>
        <taxon>Eukaryota</taxon>
        <taxon>Fungi</taxon>
        <taxon>Dikarya</taxon>
        <taxon>Ascomycota</taxon>
        <taxon>Pezizomycotina</taxon>
        <taxon>Pezizomycetes</taxon>
        <taxon>Pezizales</taxon>
        <taxon>Pezizaceae</taxon>
        <taxon>Terfezia</taxon>
    </lineage>
</organism>
<feature type="compositionally biased region" description="Acidic residues" evidence="4">
    <location>
        <begin position="13"/>
        <end position="25"/>
    </location>
</feature>
<feature type="region of interest" description="Disordered" evidence="4">
    <location>
        <begin position="505"/>
        <end position="533"/>
    </location>
</feature>
<dbReference type="OrthoDB" id="10264376at2759"/>
<sequence>MPPPKTDTQRDCDDGDDEPIVEDLILDPNDPMRAFLPAAFGKQTGARDRAVEFDKTKRGGASEEKGKGKGKEKEKGKQQRKRESSDEEEDDDSDDDDDASDEDEFPTSHELVLKAHTKTVSSISLDPSGTRVVTASHDHMVKFFDFPSMSSDSLNPFRSVEPSESHHVHSATFSDNGQSILVIPAANQAQILSRDGETLVEFVKGDMYLRDMHNTKGHVSEITAGCWHPTDRNRLVTAGTDSTLRIWDVNNKRHHKDIIVHKSKTAKGGRSRMCCVAWAPGEGGAKSMLGTVAMDGSLMVYGGEGPFTRPAMEVKDAHQRESWTSSMVFSQDGRLLVTKGGDHTIKCSSYSTLLMTIVVWDTRKLKTPMNTREFATPIPPESNIVFSPNGTNLLTGDANGNLHILSPATLISEQTIPITPSQPLVTVNWHSKINQILTGSSTGAINILYSPTASERGAKLVVTRAPKKRHIDDDPTFSTDLASGGLSEDAILLPNALLGRAKGGLSSQLGGKKKGSIAPEMPAPTPWGKSNPDQEHVKKAYALSSMRDEDPREALLKYAEVAEKEPMFTAAWSKTQPKTVYAEISDDEEETNARDTKRQRR</sequence>
<evidence type="ECO:0000256" key="3">
    <source>
        <dbReference type="PROSITE-ProRule" id="PRU00221"/>
    </source>
</evidence>
<dbReference type="SUPFAM" id="SSF50978">
    <property type="entry name" value="WD40 repeat-like"/>
    <property type="match status" value="1"/>
</dbReference>
<accession>A0A3N4LVF3</accession>
<keyword evidence="6" id="KW-1185">Reference proteome</keyword>
<dbReference type="PANTHER" id="PTHR16017:SF0">
    <property type="entry name" value="WD REPEAT-CONTAINING PROTEIN 70"/>
    <property type="match status" value="1"/>
</dbReference>
<dbReference type="PANTHER" id="PTHR16017">
    <property type="entry name" value="GASTRULATION DEFECTIVE PROTEIN 1-RELATED"/>
    <property type="match status" value="1"/>
</dbReference>
<dbReference type="EMBL" id="ML121533">
    <property type="protein sequence ID" value="RPB26857.1"/>
    <property type="molecule type" value="Genomic_DNA"/>
</dbReference>
<evidence type="ECO:0000256" key="2">
    <source>
        <dbReference type="ARBA" id="ARBA00022737"/>
    </source>
</evidence>
<dbReference type="PROSITE" id="PS50082">
    <property type="entry name" value="WD_REPEATS_2"/>
    <property type="match status" value="2"/>
</dbReference>
<protein>
    <submittedName>
        <fullName evidence="5">WD40 repeat-like protein</fullName>
    </submittedName>
</protein>
<feature type="compositionally biased region" description="Basic and acidic residues" evidence="4">
    <location>
        <begin position="45"/>
        <end position="84"/>
    </location>
</feature>
<evidence type="ECO:0000256" key="1">
    <source>
        <dbReference type="ARBA" id="ARBA00022574"/>
    </source>
</evidence>
<dbReference type="SMART" id="SM00320">
    <property type="entry name" value="WD40"/>
    <property type="match status" value="6"/>
</dbReference>
<dbReference type="PROSITE" id="PS50294">
    <property type="entry name" value="WD_REPEATS_REGION"/>
    <property type="match status" value="2"/>
</dbReference>
<evidence type="ECO:0000313" key="5">
    <source>
        <dbReference type="EMBL" id="RPB26857.1"/>
    </source>
</evidence>
<feature type="repeat" description="WD" evidence="3">
    <location>
        <begin position="215"/>
        <end position="257"/>
    </location>
</feature>
<dbReference type="InterPro" id="IPR001680">
    <property type="entry name" value="WD40_rpt"/>
</dbReference>
<feature type="region of interest" description="Disordered" evidence="4">
    <location>
        <begin position="1"/>
        <end position="113"/>
    </location>
</feature>
<dbReference type="InterPro" id="IPR036322">
    <property type="entry name" value="WD40_repeat_dom_sf"/>
</dbReference>
<dbReference type="AlphaFoldDB" id="A0A3N4LVF3"/>
<evidence type="ECO:0000313" key="6">
    <source>
        <dbReference type="Proteomes" id="UP000267821"/>
    </source>
</evidence>
<dbReference type="Pfam" id="PF00400">
    <property type="entry name" value="WD40"/>
    <property type="match status" value="2"/>
</dbReference>
<dbReference type="GO" id="GO:0005634">
    <property type="term" value="C:nucleus"/>
    <property type="evidence" value="ECO:0007669"/>
    <property type="project" value="TreeGrafter"/>
</dbReference>
<dbReference type="GO" id="GO:0035861">
    <property type="term" value="C:site of double-strand break"/>
    <property type="evidence" value="ECO:0007669"/>
    <property type="project" value="TreeGrafter"/>
</dbReference>
<feature type="compositionally biased region" description="Acidic residues" evidence="4">
    <location>
        <begin position="85"/>
        <end position="105"/>
    </location>
</feature>